<dbReference type="PANTHER" id="PTHR46696">
    <property type="entry name" value="P450, PUTATIVE (EUROFUNG)-RELATED"/>
    <property type="match status" value="1"/>
</dbReference>
<protein>
    <submittedName>
        <fullName evidence="2">Cytochrome P450</fullName>
    </submittedName>
</protein>
<name>A0ABW7Z8I2_9ACTN</name>
<dbReference type="EMBL" id="JBITGY010000013">
    <property type="protein sequence ID" value="MFI6503834.1"/>
    <property type="molecule type" value="Genomic_DNA"/>
</dbReference>
<dbReference type="InterPro" id="IPR002397">
    <property type="entry name" value="Cyt_P450_B"/>
</dbReference>
<evidence type="ECO:0000256" key="1">
    <source>
        <dbReference type="ARBA" id="ARBA00010617"/>
    </source>
</evidence>
<dbReference type="RefSeq" id="WP_397089602.1">
    <property type="nucleotide sequence ID" value="NZ_JBITGY010000013.1"/>
</dbReference>
<dbReference type="SUPFAM" id="SSF48264">
    <property type="entry name" value="Cytochrome P450"/>
    <property type="match status" value="1"/>
</dbReference>
<evidence type="ECO:0000313" key="3">
    <source>
        <dbReference type="Proteomes" id="UP001612741"/>
    </source>
</evidence>
<sequence>MDVPQIDLTDPEVIRDPFTAYGRARESAPLARIQVPGMPAWWVVLRHADARAALGEARLEIRAGSFLRPDAPEDAQPYLRTMSERPGPEHARLRRLVAPAFTPRRAGEHAGRIEAIVEGLLDETEAAAGGGAVDLIPHFTRPLPMDVICAIVGIPDADRPLWRGWGASVAGGRGGEFAAAVPGILDGAREAIARKRAEPGDDMLSDLITAREADGDRLAEEELVSLVWQIVLAGQTPTNLIANAVCALLSHPAELDRLRADPGLMPSAVEELIRWCGPTLLVIPRYAGEEVEVAGRTVRAGEAVTVAAVSANRDPRVYTEPERLDLGRAEAAHLGFAHGAHFCPGAHLARVTTRVVLTALLARYPRLALAAKPEELRAPDPGTLRLTALPVTLGR</sequence>
<organism evidence="2 3">
    <name type="scientific">Nonomuraea typhae</name>
    <dbReference type="NCBI Taxonomy" id="2603600"/>
    <lineage>
        <taxon>Bacteria</taxon>
        <taxon>Bacillati</taxon>
        <taxon>Actinomycetota</taxon>
        <taxon>Actinomycetes</taxon>
        <taxon>Streptosporangiales</taxon>
        <taxon>Streptosporangiaceae</taxon>
        <taxon>Nonomuraea</taxon>
    </lineage>
</organism>
<dbReference type="PRINTS" id="PR00359">
    <property type="entry name" value="BP450"/>
</dbReference>
<gene>
    <name evidence="2" type="ORF">ACIBG2_41060</name>
</gene>
<dbReference type="InterPro" id="IPR001128">
    <property type="entry name" value="Cyt_P450"/>
</dbReference>
<accession>A0ABW7Z8I2</accession>
<proteinExistence type="inferred from homology"/>
<dbReference type="Gene3D" id="1.10.630.10">
    <property type="entry name" value="Cytochrome P450"/>
    <property type="match status" value="1"/>
</dbReference>
<keyword evidence="3" id="KW-1185">Reference proteome</keyword>
<reference evidence="2 3" key="1">
    <citation type="submission" date="2024-10" db="EMBL/GenBank/DDBJ databases">
        <title>The Natural Products Discovery Center: Release of the First 8490 Sequenced Strains for Exploring Actinobacteria Biosynthetic Diversity.</title>
        <authorList>
            <person name="Kalkreuter E."/>
            <person name="Kautsar S.A."/>
            <person name="Yang D."/>
            <person name="Bader C.D."/>
            <person name="Teijaro C.N."/>
            <person name="Fluegel L."/>
            <person name="Davis C.M."/>
            <person name="Simpson J.R."/>
            <person name="Lauterbach L."/>
            <person name="Steele A.D."/>
            <person name="Gui C."/>
            <person name="Meng S."/>
            <person name="Li G."/>
            <person name="Viehrig K."/>
            <person name="Ye F."/>
            <person name="Su P."/>
            <person name="Kiefer A.F."/>
            <person name="Nichols A."/>
            <person name="Cepeda A.J."/>
            <person name="Yan W."/>
            <person name="Fan B."/>
            <person name="Jiang Y."/>
            <person name="Adhikari A."/>
            <person name="Zheng C.-J."/>
            <person name="Schuster L."/>
            <person name="Cowan T.M."/>
            <person name="Smanski M.J."/>
            <person name="Chevrette M.G."/>
            <person name="De Carvalho L.P.S."/>
            <person name="Shen B."/>
        </authorList>
    </citation>
    <scope>NUCLEOTIDE SEQUENCE [LARGE SCALE GENOMIC DNA]</scope>
    <source>
        <strain evidence="2 3">NPDC050545</strain>
    </source>
</reference>
<evidence type="ECO:0000313" key="2">
    <source>
        <dbReference type="EMBL" id="MFI6503834.1"/>
    </source>
</evidence>
<comment type="similarity">
    <text evidence="1">Belongs to the cytochrome P450 family.</text>
</comment>
<dbReference type="InterPro" id="IPR036396">
    <property type="entry name" value="Cyt_P450_sf"/>
</dbReference>
<dbReference type="Proteomes" id="UP001612741">
    <property type="component" value="Unassembled WGS sequence"/>
</dbReference>
<comment type="caution">
    <text evidence="2">The sequence shown here is derived from an EMBL/GenBank/DDBJ whole genome shotgun (WGS) entry which is preliminary data.</text>
</comment>
<dbReference type="PANTHER" id="PTHR46696:SF1">
    <property type="entry name" value="CYTOCHROME P450 YJIB-RELATED"/>
    <property type="match status" value="1"/>
</dbReference>
<dbReference type="Pfam" id="PF00067">
    <property type="entry name" value="p450"/>
    <property type="match status" value="1"/>
</dbReference>
<dbReference type="CDD" id="cd11029">
    <property type="entry name" value="CYP107-like"/>
    <property type="match status" value="1"/>
</dbReference>